<feature type="compositionally biased region" description="Basic and acidic residues" evidence="1">
    <location>
        <begin position="12"/>
        <end position="22"/>
    </location>
</feature>
<feature type="region of interest" description="Disordered" evidence="1">
    <location>
        <begin position="1"/>
        <end position="69"/>
    </location>
</feature>
<dbReference type="WBParaSite" id="BXY_0512800.1">
    <property type="protein sequence ID" value="BXY_0512800.1"/>
    <property type="gene ID" value="BXY_0512800"/>
</dbReference>
<accession>A0A1I7RWL5</accession>
<dbReference type="AlphaFoldDB" id="A0A1I7RWL5"/>
<reference evidence="3" key="1">
    <citation type="submission" date="2016-11" db="UniProtKB">
        <authorList>
            <consortium name="WormBaseParasite"/>
        </authorList>
    </citation>
    <scope>IDENTIFICATION</scope>
</reference>
<feature type="compositionally biased region" description="Polar residues" evidence="1">
    <location>
        <begin position="1"/>
        <end position="11"/>
    </location>
</feature>
<organism evidence="2 3">
    <name type="scientific">Bursaphelenchus xylophilus</name>
    <name type="common">Pinewood nematode worm</name>
    <name type="synonym">Aphelenchoides xylophilus</name>
    <dbReference type="NCBI Taxonomy" id="6326"/>
    <lineage>
        <taxon>Eukaryota</taxon>
        <taxon>Metazoa</taxon>
        <taxon>Ecdysozoa</taxon>
        <taxon>Nematoda</taxon>
        <taxon>Chromadorea</taxon>
        <taxon>Rhabditida</taxon>
        <taxon>Tylenchina</taxon>
        <taxon>Tylenchomorpha</taxon>
        <taxon>Aphelenchoidea</taxon>
        <taxon>Aphelenchoididae</taxon>
        <taxon>Bursaphelenchus</taxon>
    </lineage>
</organism>
<sequence length="157" mass="17752">MKLDNNAASSSTDDKTRPETQRNPEQNQPEESEMSGRKNHNGCFGTPPSVNFFTSVDEDSTDISETEKQEVERLAEQAKRQQISSRLPNSKNWTLKQVDSEIFDPSPFKTGLEDKSAHSHVVSSPYESPQYPIEIQETKKAIQRQIDNRWALKTGVG</sequence>
<evidence type="ECO:0000313" key="3">
    <source>
        <dbReference type="WBParaSite" id="BXY_0512800.1"/>
    </source>
</evidence>
<evidence type="ECO:0000256" key="1">
    <source>
        <dbReference type="SAM" id="MobiDB-lite"/>
    </source>
</evidence>
<evidence type="ECO:0000313" key="2">
    <source>
        <dbReference type="Proteomes" id="UP000095284"/>
    </source>
</evidence>
<proteinExistence type="predicted"/>
<feature type="region of interest" description="Disordered" evidence="1">
    <location>
        <begin position="106"/>
        <end position="128"/>
    </location>
</feature>
<dbReference type="Proteomes" id="UP000095284">
    <property type="component" value="Unplaced"/>
</dbReference>
<name>A0A1I7RWL5_BURXY</name>
<protein>
    <submittedName>
        <fullName evidence="3">UPF0690 protein C1orf52 homolog</fullName>
    </submittedName>
</protein>